<evidence type="ECO:0000313" key="6">
    <source>
        <dbReference type="EMBL" id="CAF2144135.1"/>
    </source>
</evidence>
<dbReference type="InterPro" id="IPR002035">
    <property type="entry name" value="VWF_A"/>
</dbReference>
<dbReference type="PANTHER" id="PTHR47763:SF4">
    <property type="entry name" value="ALPHA-PROTEIN KINASE VWKA"/>
    <property type="match status" value="1"/>
</dbReference>
<dbReference type="Pfam" id="PF00092">
    <property type="entry name" value="VWA"/>
    <property type="match status" value="1"/>
</dbReference>
<evidence type="ECO:0000256" key="4">
    <source>
        <dbReference type="SAM" id="MobiDB-lite"/>
    </source>
</evidence>
<feature type="compositionally biased region" description="Polar residues" evidence="4">
    <location>
        <begin position="814"/>
        <end position="826"/>
    </location>
</feature>
<evidence type="ECO:0000256" key="2">
    <source>
        <dbReference type="ARBA" id="ARBA00022525"/>
    </source>
</evidence>
<keyword evidence="2" id="KW-0964">Secreted</keyword>
<evidence type="ECO:0000256" key="1">
    <source>
        <dbReference type="ARBA" id="ARBA00004613"/>
    </source>
</evidence>
<dbReference type="EMBL" id="CAJNRE010016187">
    <property type="protein sequence ID" value="CAF2144135.1"/>
    <property type="molecule type" value="Genomic_DNA"/>
</dbReference>
<feature type="domain" description="VWFA" evidence="5">
    <location>
        <begin position="1377"/>
        <end position="1521"/>
    </location>
</feature>
<dbReference type="Pfam" id="PF13768">
    <property type="entry name" value="VWA_3"/>
    <property type="match status" value="1"/>
</dbReference>
<keyword evidence="3" id="KW-0732">Signal</keyword>
<organism evidence="6 7">
    <name type="scientific">Rotaria magnacalcarata</name>
    <dbReference type="NCBI Taxonomy" id="392030"/>
    <lineage>
        <taxon>Eukaryota</taxon>
        <taxon>Metazoa</taxon>
        <taxon>Spiralia</taxon>
        <taxon>Gnathifera</taxon>
        <taxon>Rotifera</taxon>
        <taxon>Eurotatoria</taxon>
        <taxon>Bdelloidea</taxon>
        <taxon>Philodinida</taxon>
        <taxon>Philodinidae</taxon>
        <taxon>Rotaria</taxon>
    </lineage>
</organism>
<dbReference type="InterPro" id="IPR056861">
    <property type="entry name" value="HMCN1-like_VWA"/>
</dbReference>
<comment type="caution">
    <text evidence="6">The sequence shown here is derived from an EMBL/GenBank/DDBJ whole genome shotgun (WGS) entry which is preliminary data.</text>
</comment>
<dbReference type="SMART" id="SM00327">
    <property type="entry name" value="VWA"/>
    <property type="match status" value="4"/>
</dbReference>
<protein>
    <recommendedName>
        <fullName evidence="5">VWFA domain-containing protein</fullName>
    </recommendedName>
</protein>
<evidence type="ECO:0000313" key="7">
    <source>
        <dbReference type="Proteomes" id="UP000663824"/>
    </source>
</evidence>
<dbReference type="PANTHER" id="PTHR47763">
    <property type="entry name" value="ALPHA-PROTEIN KINASE VWKA"/>
    <property type="match status" value="1"/>
</dbReference>
<accession>A0A816XBE3</accession>
<dbReference type="InterPro" id="IPR036465">
    <property type="entry name" value="vWFA_dom_sf"/>
</dbReference>
<evidence type="ECO:0000256" key="3">
    <source>
        <dbReference type="ARBA" id="ARBA00022729"/>
    </source>
</evidence>
<sequence length="2026" mass="228315">MAIDILIKLLRSTLTNYRSFFHQSSLFHHSFSNKESIRLQLFSVINAAGNIDEAYTMQSYVLKLWNIYEQCSSDHGFRQSIELVHQCISNDCAMPETVRTFTKFIHQAIQLTEVAAVSQELSNLIPSNNAFGELIRCSIKLSDFKWFLLFAHIDDNIIELMIRLVKKEWQALLEFHLILFKRQQSIMSLQRPLILAVKNMNLPWNSLDINIKSDIIASLFADYKKLVPILMSVSDKQQSRMNDLLTVSEVILAYTESSISFDSIRKIFKEISFDNISQALKTHFGSSYTSLDYLASQISRFRDTLTIGGQKNPMIHTGNHEIFCDIMRQLVGFTTSQWNSARKAITSVYGLLCDLGQHNIKVASTISQAFLLLDALNPNKKWYSVRNLYLRLNSTPTWDTAFEFMHGLECDRIVLGLIEVLVTVNVEETMAETILELCRLVSTETELNALKLHESAINQLSANNSIIELFEKVQSHSPPAMQEKIYAYLTLLRLSSYSALGVESQHILFDNLATSWLTLFNITCTKSQRLFTVISSILTSFHGLIYTKGIPLAQQLYTTGLTSALCRLANFRQHNRTLNFVKPLTVPTSNLPSMLIAIRETLAKRTCDDTIPPLTVQQTVPEPIPTRMTSIECPYSEETLTQMETSVLNYIKNASRSSATFLESDTIRHIVDTALNTRTHVNQWYATFTTLNVLVHYRSNPTDLQRIRAAHDIVQYGIQLFRDLVIARKVLEPTFARIGVQFLTKELMQLEKCLLSLALEKYPIMRNTLRQLNIDVSRIKVDFKPPSDSVAPKGRSSNKPRFEILPGITDIPEPTQQTSGLTSVANTDDDAPLSFDDWENATRVQSDQQMEDALKLERKRKQMKSKKTNKLTSNQGLRANVQNLASGMLNLNANTMKAISASGGTSQSDIIPMDASDNQEINIDLGMKAMQEHLQKQPNLIEMYEKINAKAASIVPDGKLDNRSLLKPSSQHERWTYQLIVEIPAINHMIDLIVKEFRSYWEKLDLTEEHQIHWCIMIDNSGSMSLHRNSIYEALVIIMELLRKLESKFAVARFGTRTSQKILKNLDDLFTNQDGQYVLEALTFDEGTYPATGLARIANTIFPVEETQRSSNSIIHRLVLMITDGLTQERDDQSYSETINKNKINLGFMFIETADQSSSQVLLRRLKQAQSCILKANNISELPYKIPQLMHEMVKACLVRVSSSSLPPTTLYPGIQIKVPCVNSNILIEEILATKEKYTAINQTSYTISSPTTSIPRLTQIRSQLSTYLSRAHEYTDYGSHAMDALRQYYHSLKPTSTMQEIEKKWISYEYEFSGLVDDLSAVLGDVVFPFNKFTRRRAALRGSSLYLPGVIKAMTTEWTYKKIFSAKLAGGKRDHAICLVLDVSTSMFGTLSIGMIKTIVVFIAALRKLSLENFGIIVFGRDVRLIKTNEQPWDAACIYTLMQQLRFDRDDDTKDADALEAASDLLIQCPTRGEKKIFILTDGYSNCGNRLSMIQQRAEDHSIDLIAMAIGTDQTNLKSVYKRYLQCATPYGLPKALRSLFEQETQLFSLEWPQKMNNDKNINNDEKSDTPKTSLFDDIKSNKVFGEMIQDLAGEREKILINSGHPPSDVTVDICFCLDCTGSMSRWLSAAKGQMKIIIEDITKLIEKEYPSLKLKLRFAIVGYRDISDRPQFFVQDFTDEATKIINFLNGLTAGGGGDIPEDVLGALNQCLTLTWSNTNARFIVLITDAPGHGPELNENLTIDQHAQGVPTHTVSTICAGLLKKDAEIDLIFCRIKPNATAKMEKAFASYYDAQKDETGKQFTTIKLFDDKEQEAQSFHFVFVLDESGSMTGEWNALQSAYNAFLNRRNDDQGAGDYFTVVQFDSTARIICQQQQLANAPRLLSMKGGGTNYFQGLEIAKQAIANDQTKSSVVMIFMSDGEDGSGRDCVAIIRQLKEQYGVNHNFVCHTVGFGSGISQGSSAAQLLTNMATASGGRTHSAQTGNDLKTVFNRIAANSTTSDALVERFSAILAREISVKIMVDYL</sequence>
<reference evidence="6" key="1">
    <citation type="submission" date="2021-02" db="EMBL/GenBank/DDBJ databases">
        <authorList>
            <person name="Nowell W R."/>
        </authorList>
    </citation>
    <scope>NUCLEOTIDE SEQUENCE</scope>
</reference>
<dbReference type="PROSITE" id="PS50234">
    <property type="entry name" value="VWFA"/>
    <property type="match status" value="4"/>
</dbReference>
<dbReference type="Gene3D" id="3.40.50.410">
    <property type="entry name" value="von Willebrand factor, type A domain"/>
    <property type="match status" value="4"/>
</dbReference>
<name>A0A816XBE3_9BILA</name>
<dbReference type="CDD" id="cd00198">
    <property type="entry name" value="vWFA"/>
    <property type="match status" value="3"/>
</dbReference>
<feature type="region of interest" description="Disordered" evidence="4">
    <location>
        <begin position="807"/>
        <end position="826"/>
    </location>
</feature>
<dbReference type="Proteomes" id="UP000663824">
    <property type="component" value="Unassembled WGS sequence"/>
</dbReference>
<evidence type="ECO:0000259" key="5">
    <source>
        <dbReference type="PROSITE" id="PS50234"/>
    </source>
</evidence>
<proteinExistence type="predicted"/>
<gene>
    <name evidence="6" type="ORF">MBJ925_LOCUS30011</name>
</gene>
<feature type="domain" description="VWFA" evidence="5">
    <location>
        <begin position="1013"/>
        <end position="1193"/>
    </location>
</feature>
<feature type="domain" description="VWFA" evidence="5">
    <location>
        <begin position="1821"/>
        <end position="1995"/>
    </location>
</feature>
<feature type="domain" description="VWFA" evidence="5">
    <location>
        <begin position="1614"/>
        <end position="1757"/>
    </location>
</feature>
<dbReference type="Pfam" id="PF13519">
    <property type="entry name" value="VWA_2"/>
    <property type="match status" value="1"/>
</dbReference>
<dbReference type="InterPro" id="IPR052969">
    <property type="entry name" value="Thr-specific_kinase-like"/>
</dbReference>
<dbReference type="SUPFAM" id="SSF53300">
    <property type="entry name" value="vWA-like"/>
    <property type="match status" value="4"/>
</dbReference>
<dbReference type="Pfam" id="PF25106">
    <property type="entry name" value="VWA_4"/>
    <property type="match status" value="1"/>
</dbReference>
<comment type="subcellular location">
    <subcellularLocation>
        <location evidence="1">Secreted</location>
    </subcellularLocation>
</comment>